<dbReference type="EMBL" id="LATX01002039">
    <property type="protein sequence ID" value="KTB34760.1"/>
    <property type="molecule type" value="Genomic_DNA"/>
</dbReference>
<dbReference type="Proteomes" id="UP000054988">
    <property type="component" value="Unassembled WGS sequence"/>
</dbReference>
<protein>
    <submittedName>
        <fullName evidence="1">Uncharacterized protein</fullName>
    </submittedName>
</protein>
<evidence type="ECO:0000313" key="1">
    <source>
        <dbReference type="EMBL" id="KTB34760.1"/>
    </source>
</evidence>
<organism evidence="1 2">
    <name type="scientific">Moniliophthora roreri</name>
    <name type="common">Frosty pod rot fungus</name>
    <name type="synonym">Monilia roreri</name>
    <dbReference type="NCBI Taxonomy" id="221103"/>
    <lineage>
        <taxon>Eukaryota</taxon>
        <taxon>Fungi</taxon>
        <taxon>Dikarya</taxon>
        <taxon>Basidiomycota</taxon>
        <taxon>Agaricomycotina</taxon>
        <taxon>Agaricomycetes</taxon>
        <taxon>Agaricomycetidae</taxon>
        <taxon>Agaricales</taxon>
        <taxon>Marasmiineae</taxon>
        <taxon>Marasmiaceae</taxon>
        <taxon>Moniliophthora</taxon>
    </lineage>
</organism>
<evidence type="ECO:0000313" key="2">
    <source>
        <dbReference type="Proteomes" id="UP000054988"/>
    </source>
</evidence>
<dbReference type="AlphaFoldDB" id="A0A0W0FEJ7"/>
<proteinExistence type="predicted"/>
<gene>
    <name evidence="1" type="ORF">WG66_12653</name>
</gene>
<accession>A0A0W0FEJ7</accession>
<sequence length="41" mass="4838">MMVAHSVLLWKPVLRAFQVKDEVEEEEEEKIGIRVRVAWVS</sequence>
<name>A0A0W0FEJ7_MONRR</name>
<comment type="caution">
    <text evidence="1">The sequence shown here is derived from an EMBL/GenBank/DDBJ whole genome shotgun (WGS) entry which is preliminary data.</text>
</comment>
<reference evidence="1 2" key="1">
    <citation type="submission" date="2015-12" db="EMBL/GenBank/DDBJ databases">
        <title>Draft genome sequence of Moniliophthora roreri, the causal agent of frosty pod rot of cacao.</title>
        <authorList>
            <person name="Aime M.C."/>
            <person name="Diaz-Valderrama J.R."/>
            <person name="Kijpornyongpan T."/>
            <person name="Phillips-Mora W."/>
        </authorList>
    </citation>
    <scope>NUCLEOTIDE SEQUENCE [LARGE SCALE GENOMIC DNA]</scope>
    <source>
        <strain evidence="1 2">MCA 2952</strain>
    </source>
</reference>